<organism evidence="2 3">
    <name type="scientific">Hymenoscyphus albidus</name>
    <dbReference type="NCBI Taxonomy" id="595503"/>
    <lineage>
        <taxon>Eukaryota</taxon>
        <taxon>Fungi</taxon>
        <taxon>Dikarya</taxon>
        <taxon>Ascomycota</taxon>
        <taxon>Pezizomycotina</taxon>
        <taxon>Leotiomycetes</taxon>
        <taxon>Helotiales</taxon>
        <taxon>Helotiaceae</taxon>
        <taxon>Hymenoscyphus</taxon>
    </lineage>
</organism>
<dbReference type="OrthoDB" id="5401786at2759"/>
<evidence type="ECO:0000313" key="2">
    <source>
        <dbReference type="EMBL" id="CAG8978556.1"/>
    </source>
</evidence>
<sequence length="333" mass="38175">MAGFADTLRGNGLARAHRALAELEADPHQLNRERQRFSHSPPAYTSNLSGGTTRSASPISPSEESRKQRRMQLAGEREASIPYNQFEQQVEVERKRIWDADLNGSHRIPAGSDPYMIATEMIKKRWIEQGIWKDNWNTFAFGRWKHEKPLEMESEAELEKDLETESSPLLFSSVPKPKSEPRQPKSDEEKRQTVERRAVREREREASRPYHQFVYQISQERERIQAESANDEGAHTTDINTRAYENLLNTWTKRGLWNKKWGVLPGMSWKHEQPFEEMLGEEMGDDPVPANPLVNDSHDAPAIRLFRSPPVQSDLFLNASQQGPPAVIASAEP</sequence>
<feature type="region of interest" description="Disordered" evidence="1">
    <location>
        <begin position="155"/>
        <end position="206"/>
    </location>
</feature>
<feature type="compositionally biased region" description="Basic and acidic residues" evidence="1">
    <location>
        <begin position="23"/>
        <end position="36"/>
    </location>
</feature>
<protein>
    <submittedName>
        <fullName evidence="2">Uncharacterized protein</fullName>
    </submittedName>
</protein>
<evidence type="ECO:0000313" key="3">
    <source>
        <dbReference type="Proteomes" id="UP000701801"/>
    </source>
</evidence>
<proteinExistence type="predicted"/>
<feature type="region of interest" description="Disordered" evidence="1">
    <location>
        <begin position="23"/>
        <end position="81"/>
    </location>
</feature>
<comment type="caution">
    <text evidence="2">The sequence shown here is derived from an EMBL/GenBank/DDBJ whole genome shotgun (WGS) entry which is preliminary data.</text>
</comment>
<dbReference type="EMBL" id="CAJVRM010000265">
    <property type="protein sequence ID" value="CAG8978556.1"/>
    <property type="molecule type" value="Genomic_DNA"/>
</dbReference>
<accession>A0A9N9Q938</accession>
<name>A0A9N9Q938_9HELO</name>
<gene>
    <name evidence="2" type="ORF">HYALB_00012430</name>
</gene>
<reference evidence="2" key="1">
    <citation type="submission" date="2021-07" db="EMBL/GenBank/DDBJ databases">
        <authorList>
            <person name="Durling M."/>
        </authorList>
    </citation>
    <scope>NUCLEOTIDE SEQUENCE</scope>
</reference>
<dbReference type="AlphaFoldDB" id="A0A9N9Q938"/>
<dbReference type="Proteomes" id="UP000701801">
    <property type="component" value="Unassembled WGS sequence"/>
</dbReference>
<keyword evidence="3" id="KW-1185">Reference proteome</keyword>
<feature type="compositionally biased region" description="Basic and acidic residues" evidence="1">
    <location>
        <begin position="177"/>
        <end position="206"/>
    </location>
</feature>
<feature type="compositionally biased region" description="Polar residues" evidence="1">
    <location>
        <begin position="43"/>
        <end position="62"/>
    </location>
</feature>
<evidence type="ECO:0000256" key="1">
    <source>
        <dbReference type="SAM" id="MobiDB-lite"/>
    </source>
</evidence>